<feature type="transmembrane region" description="Helical" evidence="16">
    <location>
        <begin position="1083"/>
        <end position="1112"/>
    </location>
</feature>
<reference evidence="18" key="2">
    <citation type="submission" date="2019-07" db="EMBL/GenBank/DDBJ databases">
        <authorList>
            <person name="Yang Y."/>
            <person name="Bocs S."/>
            <person name="Baudouin L."/>
        </authorList>
    </citation>
    <scope>NUCLEOTIDE SEQUENCE</scope>
    <source>
        <tissue evidence="18">Spear leaf of Hainan Tall coconut</tissue>
    </source>
</reference>
<keyword evidence="9" id="KW-0418">Kinase</keyword>
<dbReference type="InterPro" id="IPR001594">
    <property type="entry name" value="Palmitoyltrfase_DHHC"/>
</dbReference>
<evidence type="ECO:0000256" key="3">
    <source>
        <dbReference type="ARBA" id="ARBA00008574"/>
    </source>
</evidence>
<sequence length="1383" mass="154700">MGCVASKNAAPVTPVVDSAGVSEYLDASGENLGASPSLFNRPKLGSYDFGDRSESGESGKISNTRNSISFRLGNLHRYIEGEQVAAGWPAWLTTVAGEAIQGWVPLKADSFEKLEKIGQGTYSSVFKARELDTGKIVALKKVRFDVYEPESIRFMAREIQILRRLDHPNIVKLEGLITSRLSSSIYLVFDYMEHDLAGLSSCPNINLSESQIKCYMKQLLSGLEHCHACGIMHRDIKCANLLINNEGILKIADFGLANFCDSGKKQPLTSRVVTLWYRPPELLLGSTDYEVSVDLWSVGCVFAEVVLGKPLLQGRTEVEQIHKIFKLCGSPPDEYWKKSKLPHATLFKPQQPYESCLRGTLTCLPECAFRLLETFLSVEPCKRGTASTALASQYFKSKPYACDPSSLPKYPPSKEIDAKAREDLCRRRASSRPCDVEATRKPSRMYRTSQELNGTNRAASCRKDLWKTNGGNHSRAKRDQTVNSNARLLVDLQPVPAINPPDKGRYLMQSCQKDIPSSGPLQLSGSSGFAWAKKPKEDRSHINSHCRFSSRSHTSRASDCSNILRTKIPSNPKGQANRDIGHAPYLNSNNEKHERYEIAKRAIMNQWSHPVKPDSFDSRDSYHSQNILDALYKRDAKSTKHSILEYQNQGDRVEFSGPLLSQTHKIDEFLEKHERHIREAVRRSWFQKGKSEVSFQEALDLWKTNGGNHSRAKRDQTVNSNARLLVDLQPVPAINPPDKGRYLMQSCQKDIPSSGPLQLSGSSGFAWAKKPKEDRSHINSHCRFSSRSHTSRASDCSNILRTKIPSNPKGQANRDIGHAPYLNSNNEKHERYEIAKRAIMNQWSHPVKPDSFDSRDSYHSQNILDALYKRDAKSTKHSILEYQNQGDRVEFSGPLLSQTHKIDEFLEKHERHIREAVRRSWFQKDPGDPGIFKSKKYLNIEDNGKQTHPKISRQGAELISSINDAHAATATGVIPLDMDHTDDTGGKSSNRPEKKKPSSCGMHILMVLFSWCPFSFVCGQHHSHEHSSEWQTSEDGMFYCTLCEVEVFKYSKHCRVCDKCVDGFDHHCRWLNNCIGRRNYRRFFILMVSALVLGFCTLLAMVATLPLAQLFFFHVLLLKKFDVVPPEISMSTSSASKKMVTEESTRKRNAANVKISPWTLARLNAEEVSKAAAQARKKSKILQPIGRQEVPLGQETDSSFGSGSDRMVIKTDNWRKANKRGRMPIGIPLELPAKISASATKSNCSDLAPETSSNLAPLQLEARNAFQTSQARSSTGMVASSPDSSLGSPDLRLHHVFSSAAEDAQGPKSFSACAAFHKGIQLSRSTSDGYEASGGEDSDQVPSRIVHRSVNWSNLIFNSGQGYMEDKLKVSSLASLQSDRQLL</sequence>
<gene>
    <name evidence="18" type="ORF">COCNU_14G010810</name>
</gene>
<comment type="similarity">
    <text evidence="3">Belongs to the DHHC palmitoyltransferase family.</text>
</comment>
<evidence type="ECO:0000256" key="4">
    <source>
        <dbReference type="ARBA" id="ARBA00012409"/>
    </source>
</evidence>
<dbReference type="EC" id="2.7.11.23" evidence="4"/>
<keyword evidence="6" id="KW-0808">Transferase</keyword>
<dbReference type="Gene3D" id="1.10.510.10">
    <property type="entry name" value="Transferase(Phosphotransferase) domain 1"/>
    <property type="match status" value="1"/>
</dbReference>
<feature type="region of interest" description="Disordered" evidence="15">
    <location>
        <begin position="803"/>
        <end position="823"/>
    </location>
</feature>
<comment type="catalytic activity">
    <reaction evidence="13">
        <text>[DNA-directed RNA polymerase] + ATP = phospho-[DNA-directed RNA polymerase] + ADP + H(+)</text>
        <dbReference type="Rhea" id="RHEA:10216"/>
        <dbReference type="Rhea" id="RHEA-COMP:11321"/>
        <dbReference type="Rhea" id="RHEA-COMP:11322"/>
        <dbReference type="ChEBI" id="CHEBI:15378"/>
        <dbReference type="ChEBI" id="CHEBI:30616"/>
        <dbReference type="ChEBI" id="CHEBI:43176"/>
        <dbReference type="ChEBI" id="CHEBI:68546"/>
        <dbReference type="ChEBI" id="CHEBI:456216"/>
        <dbReference type="EC" id="2.7.11.23"/>
    </reaction>
</comment>
<protein>
    <recommendedName>
        <fullName evidence="4">[RNA-polymerase]-subunit kinase</fullName>
        <ecNumber evidence="4">2.7.11.23</ecNumber>
    </recommendedName>
</protein>
<evidence type="ECO:0000313" key="19">
    <source>
        <dbReference type="Proteomes" id="UP000797356"/>
    </source>
</evidence>
<dbReference type="GO" id="GO:0032968">
    <property type="term" value="P:positive regulation of transcription elongation by RNA polymerase II"/>
    <property type="evidence" value="ECO:0007669"/>
    <property type="project" value="TreeGrafter"/>
</dbReference>
<dbReference type="Proteomes" id="UP000797356">
    <property type="component" value="Chromosome 14"/>
</dbReference>
<evidence type="ECO:0000256" key="6">
    <source>
        <dbReference type="ARBA" id="ARBA00022679"/>
    </source>
</evidence>
<keyword evidence="5" id="KW-0723">Serine/threonine-protein kinase</keyword>
<dbReference type="FunFam" id="1.10.510.10:FF:000043">
    <property type="entry name" value="probable serine/threonine-protein kinase At1g54610"/>
    <property type="match status" value="1"/>
</dbReference>
<dbReference type="SMART" id="SM00220">
    <property type="entry name" value="S_TKc"/>
    <property type="match status" value="1"/>
</dbReference>
<dbReference type="GO" id="GO:0005524">
    <property type="term" value="F:ATP binding"/>
    <property type="evidence" value="ECO:0007669"/>
    <property type="project" value="UniProtKB-UniRule"/>
</dbReference>
<dbReference type="InterPro" id="IPR050108">
    <property type="entry name" value="CDK"/>
</dbReference>
<dbReference type="InterPro" id="IPR011009">
    <property type="entry name" value="Kinase-like_dom_sf"/>
</dbReference>
<feature type="transmembrane region" description="Helical" evidence="16">
    <location>
        <begin position="1001"/>
        <end position="1019"/>
    </location>
</feature>
<feature type="domain" description="Protein kinase" evidence="17">
    <location>
        <begin position="111"/>
        <end position="395"/>
    </location>
</feature>
<dbReference type="SUPFAM" id="SSF56112">
    <property type="entry name" value="Protein kinase-like (PK-like)"/>
    <property type="match status" value="1"/>
</dbReference>
<feature type="region of interest" description="Disordered" evidence="15">
    <location>
        <begin position="1267"/>
        <end position="1287"/>
    </location>
</feature>
<evidence type="ECO:0000256" key="8">
    <source>
        <dbReference type="ARBA" id="ARBA00022741"/>
    </source>
</evidence>
<dbReference type="PANTHER" id="PTHR24056:SF228">
    <property type="entry name" value="PROTEIN IMPAIRED IN BABA-INDUCED STERILITY 1"/>
    <property type="match status" value="1"/>
</dbReference>
<dbReference type="PROSITE" id="PS50011">
    <property type="entry name" value="PROTEIN_KINASE_DOM"/>
    <property type="match status" value="1"/>
</dbReference>
<evidence type="ECO:0000256" key="2">
    <source>
        <dbReference type="ARBA" id="ARBA00006485"/>
    </source>
</evidence>
<accession>A0A8K0IWI8</accession>
<feature type="region of interest" description="Disordered" evidence="15">
    <location>
        <begin position="567"/>
        <end position="587"/>
    </location>
</feature>
<dbReference type="GO" id="GO:0016020">
    <property type="term" value="C:membrane"/>
    <property type="evidence" value="ECO:0007669"/>
    <property type="project" value="UniProtKB-SubCell"/>
</dbReference>
<reference evidence="18" key="1">
    <citation type="journal article" date="2017" name="Gigascience">
        <title>The genome draft of coconut (Cocos nucifera).</title>
        <authorList>
            <person name="Xiao Y."/>
            <person name="Xu P."/>
            <person name="Fan H."/>
            <person name="Baudouin L."/>
            <person name="Xia W."/>
            <person name="Bocs S."/>
            <person name="Xu J."/>
            <person name="Li Q."/>
            <person name="Guo A."/>
            <person name="Zhou L."/>
            <person name="Li J."/>
            <person name="Wu Y."/>
            <person name="Ma Z."/>
            <person name="Armero A."/>
            <person name="Issali A.E."/>
            <person name="Liu N."/>
            <person name="Peng M."/>
            <person name="Yang Y."/>
        </authorList>
    </citation>
    <scope>NUCLEOTIDE SEQUENCE</scope>
    <source>
        <tissue evidence="18">Spear leaf of Hainan Tall coconut</tissue>
    </source>
</reference>
<keyword evidence="19" id="KW-1185">Reference proteome</keyword>
<comment type="subcellular location">
    <subcellularLocation>
        <location evidence="1">Membrane</location>
        <topology evidence="1">Multi-pass membrane protein</topology>
    </subcellularLocation>
</comment>
<comment type="similarity">
    <text evidence="2">Belongs to the protein kinase superfamily. CMGC Ser/Thr protein kinase family. CDC2/CDKX subfamily.</text>
</comment>
<dbReference type="PROSITE" id="PS00107">
    <property type="entry name" value="PROTEIN_KINASE_ATP"/>
    <property type="match status" value="1"/>
</dbReference>
<keyword evidence="7 16" id="KW-0812">Transmembrane</keyword>
<dbReference type="PROSITE" id="PS50216">
    <property type="entry name" value="DHHC"/>
    <property type="match status" value="1"/>
</dbReference>
<keyword evidence="12 16" id="KW-0472">Membrane</keyword>
<name>A0A8K0IWI8_COCNU</name>
<proteinExistence type="inferred from homology"/>
<keyword evidence="8 14" id="KW-0547">Nucleotide-binding</keyword>
<dbReference type="PROSITE" id="PS00108">
    <property type="entry name" value="PROTEIN_KINASE_ST"/>
    <property type="match status" value="1"/>
</dbReference>
<dbReference type="GO" id="GO:0000307">
    <property type="term" value="C:cyclin-dependent protein kinase holoenzyme complex"/>
    <property type="evidence" value="ECO:0007669"/>
    <property type="project" value="TreeGrafter"/>
</dbReference>
<dbReference type="InterPro" id="IPR000719">
    <property type="entry name" value="Prot_kinase_dom"/>
</dbReference>
<dbReference type="GO" id="GO:0008353">
    <property type="term" value="F:RNA polymerase II CTD heptapeptide repeat kinase activity"/>
    <property type="evidence" value="ECO:0007669"/>
    <property type="project" value="UniProtKB-EC"/>
</dbReference>
<feature type="binding site" evidence="14">
    <location>
        <position position="140"/>
    </location>
    <ligand>
        <name>ATP</name>
        <dbReference type="ChEBI" id="CHEBI:30616"/>
    </ligand>
</feature>
<dbReference type="GO" id="GO:0005634">
    <property type="term" value="C:nucleus"/>
    <property type="evidence" value="ECO:0007669"/>
    <property type="project" value="TreeGrafter"/>
</dbReference>
<evidence type="ECO:0000256" key="5">
    <source>
        <dbReference type="ARBA" id="ARBA00022527"/>
    </source>
</evidence>
<feature type="compositionally biased region" description="Polar residues" evidence="15">
    <location>
        <begin position="1267"/>
        <end position="1278"/>
    </location>
</feature>
<dbReference type="PANTHER" id="PTHR24056">
    <property type="entry name" value="CELL DIVISION PROTEIN KINASE"/>
    <property type="match status" value="1"/>
</dbReference>
<keyword evidence="11 16" id="KW-1133">Transmembrane helix</keyword>
<dbReference type="InterPro" id="IPR008271">
    <property type="entry name" value="Ser/Thr_kinase_AS"/>
</dbReference>
<evidence type="ECO:0000256" key="14">
    <source>
        <dbReference type="PROSITE-ProRule" id="PRU10141"/>
    </source>
</evidence>
<evidence type="ECO:0000256" key="11">
    <source>
        <dbReference type="ARBA" id="ARBA00022989"/>
    </source>
</evidence>
<evidence type="ECO:0000256" key="9">
    <source>
        <dbReference type="ARBA" id="ARBA00022777"/>
    </source>
</evidence>
<dbReference type="Gene3D" id="3.30.200.20">
    <property type="entry name" value="Phosphorylase Kinase, domain 1"/>
    <property type="match status" value="1"/>
</dbReference>
<dbReference type="Pfam" id="PF01529">
    <property type="entry name" value="DHHC"/>
    <property type="match status" value="1"/>
</dbReference>
<evidence type="ECO:0000313" key="18">
    <source>
        <dbReference type="EMBL" id="KAG1368613.1"/>
    </source>
</evidence>
<dbReference type="Pfam" id="PF00069">
    <property type="entry name" value="Pkinase"/>
    <property type="match status" value="1"/>
</dbReference>
<evidence type="ECO:0000259" key="17">
    <source>
        <dbReference type="PROSITE" id="PS50011"/>
    </source>
</evidence>
<dbReference type="OrthoDB" id="28397at2759"/>
<dbReference type="CDD" id="cd07840">
    <property type="entry name" value="STKc_CDK9_like"/>
    <property type="match status" value="1"/>
</dbReference>
<keyword evidence="10 14" id="KW-0067">ATP-binding</keyword>
<organism evidence="18 19">
    <name type="scientific">Cocos nucifera</name>
    <name type="common">Coconut palm</name>
    <dbReference type="NCBI Taxonomy" id="13894"/>
    <lineage>
        <taxon>Eukaryota</taxon>
        <taxon>Viridiplantae</taxon>
        <taxon>Streptophyta</taxon>
        <taxon>Embryophyta</taxon>
        <taxon>Tracheophyta</taxon>
        <taxon>Spermatophyta</taxon>
        <taxon>Magnoliopsida</taxon>
        <taxon>Liliopsida</taxon>
        <taxon>Arecaceae</taxon>
        <taxon>Arecoideae</taxon>
        <taxon>Cocoseae</taxon>
        <taxon>Attaleinae</taxon>
        <taxon>Cocos</taxon>
    </lineage>
</organism>
<dbReference type="InterPro" id="IPR017441">
    <property type="entry name" value="Protein_kinase_ATP_BS"/>
</dbReference>
<dbReference type="FunFam" id="3.30.200.20:FF:000021">
    <property type="entry name" value="probable serine/threonine-protein kinase At1g54610"/>
    <property type="match status" value="1"/>
</dbReference>
<evidence type="ECO:0000256" key="10">
    <source>
        <dbReference type="ARBA" id="ARBA00022840"/>
    </source>
</evidence>
<feature type="compositionally biased region" description="Basic and acidic residues" evidence="15">
    <location>
        <begin position="977"/>
        <end position="996"/>
    </location>
</feature>
<evidence type="ECO:0000256" key="1">
    <source>
        <dbReference type="ARBA" id="ARBA00004141"/>
    </source>
</evidence>
<evidence type="ECO:0000256" key="7">
    <source>
        <dbReference type="ARBA" id="ARBA00022692"/>
    </source>
</evidence>
<evidence type="ECO:0000256" key="16">
    <source>
        <dbReference type="SAM" id="Phobius"/>
    </source>
</evidence>
<evidence type="ECO:0000256" key="12">
    <source>
        <dbReference type="ARBA" id="ARBA00023136"/>
    </source>
</evidence>
<dbReference type="EMBL" id="CM017885">
    <property type="protein sequence ID" value="KAG1368613.1"/>
    <property type="molecule type" value="Genomic_DNA"/>
</dbReference>
<feature type="region of interest" description="Disordered" evidence="15">
    <location>
        <begin position="974"/>
        <end position="997"/>
    </location>
</feature>
<dbReference type="GO" id="GO:0016409">
    <property type="term" value="F:palmitoyltransferase activity"/>
    <property type="evidence" value="ECO:0007669"/>
    <property type="project" value="InterPro"/>
</dbReference>
<evidence type="ECO:0000256" key="13">
    <source>
        <dbReference type="ARBA" id="ARBA00049280"/>
    </source>
</evidence>
<comment type="caution">
    <text evidence="18">The sequence shown here is derived from an EMBL/GenBank/DDBJ whole genome shotgun (WGS) entry which is preliminary data.</text>
</comment>
<evidence type="ECO:0000256" key="15">
    <source>
        <dbReference type="SAM" id="MobiDB-lite"/>
    </source>
</evidence>